<dbReference type="KEGG" id="mrr:Moror_7281"/>
<proteinExistence type="predicted"/>
<keyword evidence="2" id="KW-1185">Reference proteome</keyword>
<dbReference type="HOGENOM" id="CLU_2590301_0_0_1"/>
<organism evidence="1 2">
    <name type="scientific">Moniliophthora roreri (strain MCA 2997)</name>
    <name type="common">Cocoa frosty pod rot fungus</name>
    <name type="synonym">Crinipellis roreri</name>
    <dbReference type="NCBI Taxonomy" id="1381753"/>
    <lineage>
        <taxon>Eukaryota</taxon>
        <taxon>Fungi</taxon>
        <taxon>Dikarya</taxon>
        <taxon>Basidiomycota</taxon>
        <taxon>Agaricomycotina</taxon>
        <taxon>Agaricomycetes</taxon>
        <taxon>Agaricomycetidae</taxon>
        <taxon>Agaricales</taxon>
        <taxon>Marasmiineae</taxon>
        <taxon>Marasmiaceae</taxon>
        <taxon>Moniliophthora</taxon>
    </lineage>
</organism>
<dbReference type="Proteomes" id="UP000017559">
    <property type="component" value="Unassembled WGS sequence"/>
</dbReference>
<protein>
    <submittedName>
        <fullName evidence="1">Uncharacterized protein</fullName>
    </submittedName>
</protein>
<dbReference type="AlphaFoldDB" id="V2XUF2"/>
<gene>
    <name evidence="1" type="ORF">Moror_7281</name>
</gene>
<evidence type="ECO:0000313" key="1">
    <source>
        <dbReference type="EMBL" id="ESK96140.1"/>
    </source>
</evidence>
<dbReference type="EMBL" id="AWSO01000054">
    <property type="protein sequence ID" value="ESK96140.1"/>
    <property type="molecule type" value="Genomic_DNA"/>
</dbReference>
<name>V2XUF2_MONRO</name>
<accession>V2XUF2</accession>
<evidence type="ECO:0000313" key="2">
    <source>
        <dbReference type="Proteomes" id="UP000017559"/>
    </source>
</evidence>
<comment type="caution">
    <text evidence="1">The sequence shown here is derived from an EMBL/GenBank/DDBJ whole genome shotgun (WGS) entry which is preliminary data.</text>
</comment>
<reference evidence="1 2" key="1">
    <citation type="journal article" date="2014" name="BMC Genomics">
        <title>Genome and secretome analysis of the hemibiotrophic fungal pathogen, Moniliophthora roreri, which causes frosty pod rot disease of cacao: mechanisms of the biotrophic and necrotrophic phases.</title>
        <authorList>
            <person name="Meinhardt L.W."/>
            <person name="Costa G.G.L."/>
            <person name="Thomazella D.P.T."/>
            <person name="Teixeira P.J.P.L."/>
            <person name="Carazzolle M.F."/>
            <person name="Schuster S.C."/>
            <person name="Carlson J.E."/>
            <person name="Guiltinan M.J."/>
            <person name="Mieczkowski P."/>
            <person name="Farmer A."/>
            <person name="Ramaraj T."/>
            <person name="Crozier J."/>
            <person name="Davis R.E."/>
            <person name="Shao J."/>
            <person name="Melnick R.L."/>
            <person name="Pereira G.A.G."/>
            <person name="Bailey B.A."/>
        </authorList>
    </citation>
    <scope>NUCLEOTIDE SEQUENCE [LARGE SCALE GENOMIC DNA]</scope>
    <source>
        <strain evidence="1 2">MCA 2997</strain>
    </source>
</reference>
<sequence>MLPREDSGVVDHNLLVYGTGQSESAGSVHSTFADFNTPSDGRAADLIKSIDSAMIVPESAHRPTLSLPSVTLVNNFWGDF</sequence>